<gene>
    <name evidence="1" type="ORF">AK830_g1289</name>
</gene>
<protein>
    <submittedName>
        <fullName evidence="1">Uncharacterized protein</fullName>
    </submittedName>
</protein>
<comment type="caution">
    <text evidence="1">The sequence shown here is derived from an EMBL/GenBank/DDBJ whole genome shotgun (WGS) entry which is preliminary data.</text>
</comment>
<sequence>MTTIIKLPPEVLREILRHVHDGIERHRYARRYPPPDRFELKGIDFRENLCSLRSVNRVFHKLVTPLLFQHALITSGSGVLRLQQLSKSPLRRLVRRLEICVEVHPVADFDLYETKLEENKDRNLMYLGRLAIAIHSAFPRFTGLKILKLDFVDIPYNFDLETDHVLSTVCMSGCRWEQDTANLFESFATAMRRSQLDDLDEVDLSLPLAFDFGHFLDENNDEDDNDGDAKKYSMKAFFQRLKSLRLHCGRSTDDGEDTEFRFRQPNEEYDKYIRQLLPLAPNINSLKLMGSDFFRLDQSAFAPLHLRSLMLSSLSTTGDAFTALVQQSTALEEVILEGVYLESGMWKDIFWAMSQSSITSLYVEFCGYHWDGESAHFRPPNPGSRRSDSYIETTEVEDLDAYKAVFARVRANKRRLFGSNYDEAADVESTPFPR</sequence>
<dbReference type="AlphaFoldDB" id="A0A0P7B6E6"/>
<dbReference type="SUPFAM" id="SSF52047">
    <property type="entry name" value="RNI-like"/>
    <property type="match status" value="1"/>
</dbReference>
<reference evidence="1 2" key="1">
    <citation type="submission" date="2015-09" db="EMBL/GenBank/DDBJ databases">
        <title>Draft genome of a European isolate of the apple canker pathogen Neonectria ditissima.</title>
        <authorList>
            <person name="Gomez-Cortecero A."/>
            <person name="Harrison R.J."/>
            <person name="Armitage A.D."/>
        </authorList>
    </citation>
    <scope>NUCLEOTIDE SEQUENCE [LARGE SCALE GENOMIC DNA]</scope>
    <source>
        <strain evidence="1 2">R09/05</strain>
    </source>
</reference>
<proteinExistence type="predicted"/>
<organism evidence="1 2">
    <name type="scientific">Neonectria ditissima</name>
    <dbReference type="NCBI Taxonomy" id="78410"/>
    <lineage>
        <taxon>Eukaryota</taxon>
        <taxon>Fungi</taxon>
        <taxon>Dikarya</taxon>
        <taxon>Ascomycota</taxon>
        <taxon>Pezizomycotina</taxon>
        <taxon>Sordariomycetes</taxon>
        <taxon>Hypocreomycetidae</taxon>
        <taxon>Hypocreales</taxon>
        <taxon>Nectriaceae</taxon>
        <taxon>Neonectria</taxon>
    </lineage>
</organism>
<accession>A0A0P7B6E6</accession>
<dbReference type="STRING" id="78410.A0A0P7B6E6"/>
<evidence type="ECO:0000313" key="2">
    <source>
        <dbReference type="Proteomes" id="UP000050424"/>
    </source>
</evidence>
<dbReference type="Proteomes" id="UP000050424">
    <property type="component" value="Unassembled WGS sequence"/>
</dbReference>
<evidence type="ECO:0000313" key="1">
    <source>
        <dbReference type="EMBL" id="KPM45275.1"/>
    </source>
</evidence>
<dbReference type="OrthoDB" id="4505556at2759"/>
<dbReference type="EMBL" id="LKCW01000009">
    <property type="protein sequence ID" value="KPM45275.1"/>
    <property type="molecule type" value="Genomic_DNA"/>
</dbReference>
<dbReference type="Gene3D" id="3.80.10.10">
    <property type="entry name" value="Ribonuclease Inhibitor"/>
    <property type="match status" value="1"/>
</dbReference>
<keyword evidence="2" id="KW-1185">Reference proteome</keyword>
<dbReference type="InterPro" id="IPR032675">
    <property type="entry name" value="LRR_dom_sf"/>
</dbReference>
<name>A0A0P7B6E6_9HYPO</name>